<protein>
    <recommendedName>
        <fullName evidence="3">Cupredoxin</fullName>
    </recommendedName>
</protein>
<name>A0A2J6PZC8_9HELO</name>
<organism evidence="1 2">
    <name type="scientific">Hyaloscypha hepaticicola</name>
    <dbReference type="NCBI Taxonomy" id="2082293"/>
    <lineage>
        <taxon>Eukaryota</taxon>
        <taxon>Fungi</taxon>
        <taxon>Dikarya</taxon>
        <taxon>Ascomycota</taxon>
        <taxon>Pezizomycotina</taxon>
        <taxon>Leotiomycetes</taxon>
        <taxon>Helotiales</taxon>
        <taxon>Hyaloscyphaceae</taxon>
        <taxon>Hyaloscypha</taxon>
    </lineage>
</organism>
<dbReference type="CDD" id="cd00920">
    <property type="entry name" value="Cupredoxin"/>
    <property type="match status" value="1"/>
</dbReference>
<keyword evidence="2" id="KW-1185">Reference proteome</keyword>
<dbReference type="InterPro" id="IPR052953">
    <property type="entry name" value="Ser-rich/MCO-related"/>
</dbReference>
<dbReference type="Gene3D" id="2.60.40.420">
    <property type="entry name" value="Cupredoxins - blue copper proteins"/>
    <property type="match status" value="1"/>
</dbReference>
<sequence>LKFSPNDIKANVGDSIEFSFFPKNHSVTQSSFADPCHPLKGGFFSTFIPTNVTSDQVFTIVVNDTKPIWIYCAQTKLSHCQSGMVAAINAPTTGNTLAAFTKLAANATTS</sequence>
<dbReference type="Proteomes" id="UP000235672">
    <property type="component" value="Unassembled WGS sequence"/>
</dbReference>
<dbReference type="STRING" id="1745343.A0A2J6PZC8"/>
<evidence type="ECO:0000313" key="2">
    <source>
        <dbReference type="Proteomes" id="UP000235672"/>
    </source>
</evidence>
<dbReference type="PANTHER" id="PTHR34883">
    <property type="entry name" value="SERINE-RICH PROTEIN, PUTATIVE-RELATED-RELATED"/>
    <property type="match status" value="1"/>
</dbReference>
<evidence type="ECO:0008006" key="3">
    <source>
        <dbReference type="Google" id="ProtNLM"/>
    </source>
</evidence>
<dbReference type="PANTHER" id="PTHR34883:SF15">
    <property type="entry name" value="EXTRACELLULAR SERINE-RICH PROTEIN"/>
    <property type="match status" value="1"/>
</dbReference>
<accession>A0A2J6PZC8</accession>
<dbReference type="OrthoDB" id="5415867at2759"/>
<feature type="non-terminal residue" evidence="1">
    <location>
        <position position="1"/>
    </location>
</feature>
<evidence type="ECO:0000313" key="1">
    <source>
        <dbReference type="EMBL" id="PMD19405.1"/>
    </source>
</evidence>
<dbReference type="InterPro" id="IPR008972">
    <property type="entry name" value="Cupredoxin"/>
</dbReference>
<dbReference type="AlphaFoldDB" id="A0A2J6PZC8"/>
<dbReference type="EMBL" id="KZ613489">
    <property type="protein sequence ID" value="PMD19405.1"/>
    <property type="molecule type" value="Genomic_DNA"/>
</dbReference>
<gene>
    <name evidence="1" type="ORF">NA56DRAFT_558759</name>
</gene>
<feature type="non-terminal residue" evidence="1">
    <location>
        <position position="110"/>
    </location>
</feature>
<reference evidence="1 2" key="1">
    <citation type="submission" date="2016-05" db="EMBL/GenBank/DDBJ databases">
        <title>A degradative enzymes factory behind the ericoid mycorrhizal symbiosis.</title>
        <authorList>
            <consortium name="DOE Joint Genome Institute"/>
            <person name="Martino E."/>
            <person name="Morin E."/>
            <person name="Grelet G."/>
            <person name="Kuo A."/>
            <person name="Kohler A."/>
            <person name="Daghino S."/>
            <person name="Barry K."/>
            <person name="Choi C."/>
            <person name="Cichocki N."/>
            <person name="Clum A."/>
            <person name="Copeland A."/>
            <person name="Hainaut M."/>
            <person name="Haridas S."/>
            <person name="Labutti K."/>
            <person name="Lindquist E."/>
            <person name="Lipzen A."/>
            <person name="Khouja H.-R."/>
            <person name="Murat C."/>
            <person name="Ohm R."/>
            <person name="Olson A."/>
            <person name="Spatafora J."/>
            <person name="Veneault-Fourrey C."/>
            <person name="Henrissat B."/>
            <person name="Grigoriev I."/>
            <person name="Martin F."/>
            <person name="Perotto S."/>
        </authorList>
    </citation>
    <scope>NUCLEOTIDE SEQUENCE [LARGE SCALE GENOMIC DNA]</scope>
    <source>
        <strain evidence="1 2">UAMH 7357</strain>
    </source>
</reference>
<proteinExistence type="predicted"/>
<dbReference type="SUPFAM" id="SSF49503">
    <property type="entry name" value="Cupredoxins"/>
    <property type="match status" value="1"/>
</dbReference>